<dbReference type="Proteomes" id="UP000193675">
    <property type="component" value="Unassembled WGS sequence"/>
</dbReference>
<dbReference type="Proteomes" id="UP000516786">
    <property type="component" value="Plasmid pZXPA-20-602k"/>
</dbReference>
<keyword evidence="2" id="KW-0614">Plasmid</keyword>
<evidence type="ECO:0000313" key="1">
    <source>
        <dbReference type="EMBL" id="ORL58780.1"/>
    </source>
</evidence>
<dbReference type="OrthoDB" id="9157477at2"/>
<reference evidence="2 4" key="2">
    <citation type="submission" date="2020-09" db="EMBL/GenBank/DDBJ databases">
        <title>Co-existence of a novel multidrug-resistance efflux pump with carbapenem resistance gene blaVIM-2 in one megaplasmid in Pseudomonas putida.</title>
        <authorList>
            <person name="Peng K."/>
            <person name="Li R."/>
        </authorList>
    </citation>
    <scope>NUCLEOTIDE SEQUENCE [LARGE SCALE GENOMIC DNA]</scope>
    <source>
        <strain evidence="2 4">ZXPA-20</strain>
        <plasmid evidence="2 4">pZXPA-20-602k</plasmid>
    </source>
</reference>
<geneLocation type="plasmid" evidence="2 4">
    <name>pZXPA-20-602k</name>
</geneLocation>
<evidence type="ECO:0000313" key="2">
    <source>
        <dbReference type="EMBL" id="QOD01505.1"/>
    </source>
</evidence>
<gene>
    <name evidence="1" type="ORF">B7H17_24945</name>
    <name evidence="2" type="ORF">ID616_30240</name>
</gene>
<dbReference type="RefSeq" id="WP_084851670.1">
    <property type="nucleotide sequence ID" value="NZ_CP061724.1"/>
</dbReference>
<evidence type="ECO:0000313" key="3">
    <source>
        <dbReference type="Proteomes" id="UP000193675"/>
    </source>
</evidence>
<protein>
    <submittedName>
        <fullName evidence="1">Uncharacterized protein</fullName>
    </submittedName>
</protein>
<evidence type="ECO:0000313" key="4">
    <source>
        <dbReference type="Proteomes" id="UP000516786"/>
    </source>
</evidence>
<name>A0A1X0Z736_PSEPU</name>
<organism evidence="1 3">
    <name type="scientific">Pseudomonas putida</name>
    <name type="common">Arthrobacter siderocapsulatus</name>
    <dbReference type="NCBI Taxonomy" id="303"/>
    <lineage>
        <taxon>Bacteria</taxon>
        <taxon>Pseudomonadati</taxon>
        <taxon>Pseudomonadota</taxon>
        <taxon>Gammaproteobacteria</taxon>
        <taxon>Pseudomonadales</taxon>
        <taxon>Pseudomonadaceae</taxon>
        <taxon>Pseudomonas</taxon>
    </lineage>
</organism>
<dbReference type="EMBL" id="CP061724">
    <property type="protein sequence ID" value="QOD01505.1"/>
    <property type="molecule type" value="Genomic_DNA"/>
</dbReference>
<proteinExistence type="predicted"/>
<dbReference type="EMBL" id="NBWC01000049">
    <property type="protein sequence ID" value="ORL58780.1"/>
    <property type="molecule type" value="Genomic_DNA"/>
</dbReference>
<sequence length="178" mass="19859">MPLNESNQAKFDELHKQIFDSIRADHEERWKQTFGFGKTRMPVQGIFVMTGPHGGSVLGSIGWVAQVRLKQGLFGSDNYILCHAGKGEGGWLMQHSNNHFFPLTTAEIEQVRPYFSDCLPDNETFPKGIHLGSEETRMIGFIVEPPEGFETRGGEGARMRMTTVGPDGKKSVTDTVFL</sequence>
<dbReference type="AlphaFoldDB" id="A0A1X0Z736"/>
<reference evidence="1 3" key="1">
    <citation type="submission" date="2017-04" db="EMBL/GenBank/DDBJ databases">
        <title>Presence of VIM-2 positive Pseudomonas species in chickens and their surrounding environment.</title>
        <authorList>
            <person name="Zhang R."/>
        </authorList>
    </citation>
    <scope>NUCLEOTIDE SEQUENCE [LARGE SCALE GENOMIC DNA]</scope>
    <source>
        <strain evidence="1 3">DZ-C18</strain>
    </source>
</reference>
<accession>A0A1X0Z736</accession>